<dbReference type="InterPro" id="IPR050832">
    <property type="entry name" value="Bact_Acetyltransf"/>
</dbReference>
<feature type="domain" description="N-acetyltransferase" evidence="3">
    <location>
        <begin position="8"/>
        <end position="175"/>
    </location>
</feature>
<dbReference type="SUPFAM" id="SSF55729">
    <property type="entry name" value="Acyl-CoA N-acyltransferases (Nat)"/>
    <property type="match status" value="1"/>
</dbReference>
<dbReference type="InterPro" id="IPR016181">
    <property type="entry name" value="Acyl_CoA_acyltransferase"/>
</dbReference>
<evidence type="ECO:0000256" key="2">
    <source>
        <dbReference type="ARBA" id="ARBA00023315"/>
    </source>
</evidence>
<keyword evidence="1 4" id="KW-0808">Transferase</keyword>
<comment type="caution">
    <text evidence="4">The sequence shown here is derived from an EMBL/GenBank/DDBJ whole genome shotgun (WGS) entry which is preliminary data.</text>
</comment>
<protein>
    <submittedName>
        <fullName evidence="4">GCN5 family acetyltransferase</fullName>
    </submittedName>
</protein>
<sequence length="176" mass="19543">MVDDVGEAVVRPATVDDAEQIAAVHIASWREAYAGAVPDDYLAGLDQGDRAEAWRSQLGDAERNDLRVWVAEDPVDGRVVGFSSLGPSRDEDAERTTLEIHTIYLEPAAWGQGVARRLMRTMLEEVPDGARVTLWVLASNDRAAHFYRRHGLVPDGVERLSTYGDEQLPEVRYVRG</sequence>
<dbReference type="EMBL" id="AXCW01000139">
    <property type="protein sequence ID" value="EYR63001.1"/>
    <property type="molecule type" value="Genomic_DNA"/>
</dbReference>
<dbReference type="RefSeq" id="WP_034226756.1">
    <property type="nucleotide sequence ID" value="NZ_AXCW01000139.1"/>
</dbReference>
<accession>A0A021VPB9</accession>
<dbReference type="InterPro" id="IPR000182">
    <property type="entry name" value="GNAT_dom"/>
</dbReference>
<name>A0A021VPB9_9CELL</name>
<evidence type="ECO:0000259" key="3">
    <source>
        <dbReference type="PROSITE" id="PS51186"/>
    </source>
</evidence>
<evidence type="ECO:0000313" key="5">
    <source>
        <dbReference type="Proteomes" id="UP000019753"/>
    </source>
</evidence>
<dbReference type="PROSITE" id="PS51186">
    <property type="entry name" value="GNAT"/>
    <property type="match status" value="1"/>
</dbReference>
<reference evidence="4 5" key="1">
    <citation type="submission" date="2014-01" db="EMBL/GenBank/DDBJ databases">
        <title>Actinotalea ferrariae CF5-4.</title>
        <authorList>
            <person name="Chen F."/>
            <person name="Li Y."/>
            <person name="Wang G."/>
        </authorList>
    </citation>
    <scope>NUCLEOTIDE SEQUENCE [LARGE SCALE GENOMIC DNA]</scope>
    <source>
        <strain evidence="4 5">CF5-4</strain>
    </source>
</reference>
<dbReference type="Gene3D" id="3.40.630.30">
    <property type="match status" value="1"/>
</dbReference>
<proteinExistence type="predicted"/>
<organism evidence="4 5">
    <name type="scientific">Actinotalea ferrariae CF5-4</name>
    <dbReference type="NCBI Taxonomy" id="948458"/>
    <lineage>
        <taxon>Bacteria</taxon>
        <taxon>Bacillati</taxon>
        <taxon>Actinomycetota</taxon>
        <taxon>Actinomycetes</taxon>
        <taxon>Micrococcales</taxon>
        <taxon>Cellulomonadaceae</taxon>
        <taxon>Actinotalea</taxon>
    </lineage>
</organism>
<dbReference type="AlphaFoldDB" id="A0A021VPB9"/>
<keyword evidence="2" id="KW-0012">Acyltransferase</keyword>
<dbReference type="Proteomes" id="UP000019753">
    <property type="component" value="Unassembled WGS sequence"/>
</dbReference>
<keyword evidence="5" id="KW-1185">Reference proteome</keyword>
<evidence type="ECO:0000313" key="4">
    <source>
        <dbReference type="EMBL" id="EYR63001.1"/>
    </source>
</evidence>
<gene>
    <name evidence="4" type="ORF">N866_03690</name>
</gene>
<dbReference type="Pfam" id="PF00583">
    <property type="entry name" value="Acetyltransf_1"/>
    <property type="match status" value="1"/>
</dbReference>
<dbReference type="OrthoDB" id="5243635at2"/>
<dbReference type="GO" id="GO:0016747">
    <property type="term" value="F:acyltransferase activity, transferring groups other than amino-acyl groups"/>
    <property type="evidence" value="ECO:0007669"/>
    <property type="project" value="InterPro"/>
</dbReference>
<evidence type="ECO:0000256" key="1">
    <source>
        <dbReference type="ARBA" id="ARBA00022679"/>
    </source>
</evidence>
<dbReference type="PANTHER" id="PTHR43877">
    <property type="entry name" value="AMINOALKYLPHOSPHONATE N-ACETYLTRANSFERASE-RELATED-RELATED"/>
    <property type="match status" value="1"/>
</dbReference>
<dbReference type="CDD" id="cd04301">
    <property type="entry name" value="NAT_SF"/>
    <property type="match status" value="1"/>
</dbReference>